<feature type="region of interest" description="Disordered" evidence="1">
    <location>
        <begin position="190"/>
        <end position="231"/>
    </location>
</feature>
<accession>A0ABM4H775</accession>
<dbReference type="GeneID" id="139031190"/>
<protein>
    <submittedName>
        <fullName evidence="3">Uncharacterized protein</fullName>
    </submittedName>
</protein>
<proteinExistence type="predicted"/>
<organism evidence="2 3">
    <name type="scientific">Odocoileus virginianus</name>
    <name type="common">White-tailed deer</name>
    <dbReference type="NCBI Taxonomy" id="9874"/>
    <lineage>
        <taxon>Eukaryota</taxon>
        <taxon>Metazoa</taxon>
        <taxon>Chordata</taxon>
        <taxon>Craniata</taxon>
        <taxon>Vertebrata</taxon>
        <taxon>Euteleostomi</taxon>
        <taxon>Mammalia</taxon>
        <taxon>Eutheria</taxon>
        <taxon>Laurasiatheria</taxon>
        <taxon>Artiodactyla</taxon>
        <taxon>Ruminantia</taxon>
        <taxon>Pecora</taxon>
        <taxon>Cervidae</taxon>
        <taxon>Odocoileinae</taxon>
        <taxon>Odocoileus</taxon>
    </lineage>
</organism>
<evidence type="ECO:0000313" key="3">
    <source>
        <dbReference type="RefSeq" id="XP_070311398.1"/>
    </source>
</evidence>
<dbReference type="RefSeq" id="XP_070311398.1">
    <property type="nucleotide sequence ID" value="XM_070455297.1"/>
</dbReference>
<evidence type="ECO:0000313" key="2">
    <source>
        <dbReference type="Proteomes" id="UP001652640"/>
    </source>
</evidence>
<dbReference type="Proteomes" id="UP001652640">
    <property type="component" value="Chromosome 26"/>
</dbReference>
<sequence>MTEGAVYVSDVTGGAVCVSDVTEGAVYVGCTGPSLMVGNSCGHVVGGACPCLVGCEVLPPVFAVETPFCWSSVSQWQDPLGRVGVRLAEVFQELGPRRLPGSGMMLPDLSDLWAHLGSTSRLLSAHGCPGDPQGQGAEIAACEVTGTLMHSRQYLKDATPLAAPKNEATLPERWQEAGLEEARLFSRRRPRLRWGASRSPGQSRAAGTRKAPARSRMQMQPAARSALSHGS</sequence>
<reference evidence="3" key="2">
    <citation type="submission" date="2025-08" db="UniProtKB">
        <authorList>
            <consortium name="RefSeq"/>
        </authorList>
    </citation>
    <scope>IDENTIFICATION</scope>
    <source>
        <tissue evidence="3">Tongue muscle</tissue>
    </source>
</reference>
<reference evidence="2" key="1">
    <citation type="journal article" date="2022" name="J. Hered.">
        <title>A De Novo Chromosome-Level Genome Assembly of the White-Tailed Deer, Odocoileus Virginianus.</title>
        <authorList>
            <person name="London E.W."/>
            <person name="Roca A.L."/>
            <person name="Novakofski J.E."/>
            <person name="Mateus-Pinilla N.E."/>
        </authorList>
    </citation>
    <scope>NUCLEOTIDE SEQUENCE [LARGE SCALE GENOMIC DNA]</scope>
</reference>
<gene>
    <name evidence="3" type="primary">LOC139031190</name>
</gene>
<name>A0ABM4H775_ODOVR</name>
<evidence type="ECO:0000256" key="1">
    <source>
        <dbReference type="SAM" id="MobiDB-lite"/>
    </source>
</evidence>
<keyword evidence="2" id="KW-1185">Reference proteome</keyword>